<feature type="domain" description="AAA+ ATPase" evidence="18">
    <location>
        <begin position="316"/>
        <end position="499"/>
    </location>
</feature>
<evidence type="ECO:0000256" key="13">
    <source>
        <dbReference type="ARBA" id="ARBA00023065"/>
    </source>
</evidence>
<dbReference type="GO" id="GO:0005737">
    <property type="term" value="C:cytoplasm"/>
    <property type="evidence" value="ECO:0007669"/>
    <property type="project" value="UniProtKB-SubCell"/>
</dbReference>
<reference evidence="19 20" key="1">
    <citation type="submission" date="2019-08" db="EMBL/GenBank/DDBJ databases">
        <authorList>
            <person name="Peeters C."/>
        </authorList>
    </citation>
    <scope>NUCLEOTIDE SEQUENCE [LARGE SCALE GENOMIC DNA]</scope>
    <source>
        <strain evidence="19 20">LMG 18089</strain>
    </source>
</reference>
<dbReference type="GO" id="GO:0071973">
    <property type="term" value="P:bacterial-type flagellum-dependent cell motility"/>
    <property type="evidence" value="ECO:0007669"/>
    <property type="project" value="InterPro"/>
</dbReference>
<dbReference type="InterPro" id="IPR003593">
    <property type="entry name" value="AAA+_ATPase"/>
</dbReference>
<keyword evidence="6" id="KW-0963">Cytoplasm</keyword>
<keyword evidence="7" id="KW-0547">Nucleotide-binding</keyword>
<dbReference type="EMBL" id="CABPSX010000001">
    <property type="protein sequence ID" value="VVG69200.1"/>
    <property type="molecule type" value="Genomic_DNA"/>
</dbReference>
<proteinExistence type="inferred from homology"/>
<feature type="region of interest" description="Disordered" evidence="17">
    <location>
        <begin position="1"/>
        <end position="44"/>
    </location>
</feature>
<evidence type="ECO:0000256" key="5">
    <source>
        <dbReference type="ARBA" id="ARBA00022448"/>
    </source>
</evidence>
<feature type="region of interest" description="Disordered" evidence="17">
    <location>
        <begin position="87"/>
        <end position="121"/>
    </location>
</feature>
<evidence type="ECO:0000256" key="1">
    <source>
        <dbReference type="ARBA" id="ARBA00004496"/>
    </source>
</evidence>
<dbReference type="NCBIfam" id="TIGR03496">
    <property type="entry name" value="FliI_clade1"/>
    <property type="match status" value="1"/>
</dbReference>
<evidence type="ECO:0000313" key="20">
    <source>
        <dbReference type="Proteomes" id="UP000364291"/>
    </source>
</evidence>
<dbReference type="GO" id="GO:0030257">
    <property type="term" value="C:type III protein secretion system complex"/>
    <property type="evidence" value="ECO:0007669"/>
    <property type="project" value="InterPro"/>
</dbReference>
<gene>
    <name evidence="19" type="ORF">PAP18089_00153</name>
</gene>
<dbReference type="PANTHER" id="PTHR15184:SF81">
    <property type="entry name" value="FLAGELLUM-SPECIFIC ATP SYNTHASE"/>
    <property type="match status" value="1"/>
</dbReference>
<dbReference type="Proteomes" id="UP000364291">
    <property type="component" value="Unassembled WGS sequence"/>
</dbReference>
<dbReference type="CDD" id="cd18114">
    <property type="entry name" value="ATP-synt_flagellum-secretory_path_III_C"/>
    <property type="match status" value="1"/>
</dbReference>
<dbReference type="EC" id="7.1.2.2" evidence="3"/>
<dbReference type="Gene3D" id="3.40.50.12240">
    <property type="match status" value="1"/>
</dbReference>
<keyword evidence="9" id="KW-1005">Bacterial flagellum biogenesis</keyword>
<dbReference type="InterPro" id="IPR000194">
    <property type="entry name" value="ATPase_F1/V1/A1_a/bsu_nucl-bd"/>
</dbReference>
<evidence type="ECO:0000313" key="19">
    <source>
        <dbReference type="EMBL" id="VVG69200.1"/>
    </source>
</evidence>
<dbReference type="Pfam" id="PF18269">
    <property type="entry name" value="T3SS_ATPase_C"/>
    <property type="match status" value="1"/>
</dbReference>
<evidence type="ECO:0000256" key="7">
    <source>
        <dbReference type="ARBA" id="ARBA00022741"/>
    </source>
</evidence>
<comment type="similarity">
    <text evidence="2">Belongs to the ATPase alpha/beta chains family.</text>
</comment>
<evidence type="ECO:0000256" key="8">
    <source>
        <dbReference type="ARBA" id="ARBA00022781"/>
    </source>
</evidence>
<dbReference type="CDD" id="cd18117">
    <property type="entry name" value="ATP-synt_flagellum-secretory_path_III_N"/>
    <property type="match status" value="1"/>
</dbReference>
<dbReference type="InterPro" id="IPR005714">
    <property type="entry name" value="ATPase_T3SS_FliI/YscN"/>
</dbReference>
<keyword evidence="5" id="KW-0813">Transport</keyword>
<evidence type="ECO:0000256" key="11">
    <source>
        <dbReference type="ARBA" id="ARBA00022927"/>
    </source>
</evidence>
<evidence type="ECO:0000256" key="17">
    <source>
        <dbReference type="SAM" id="MobiDB-lite"/>
    </source>
</evidence>
<protein>
    <recommendedName>
        <fullName evidence="4">Flagellum-specific ATP synthase</fullName>
        <ecNumber evidence="3">7.1.2.2</ecNumber>
    </recommendedName>
</protein>
<keyword evidence="19" id="KW-0966">Cell projection</keyword>
<evidence type="ECO:0000256" key="16">
    <source>
        <dbReference type="ARBA" id="ARBA00034006"/>
    </source>
</evidence>
<evidence type="ECO:0000259" key="18">
    <source>
        <dbReference type="SMART" id="SM00382"/>
    </source>
</evidence>
<dbReference type="InterPro" id="IPR040627">
    <property type="entry name" value="T3SS_ATPase_C"/>
</dbReference>
<dbReference type="InterPro" id="IPR027417">
    <property type="entry name" value="P-loop_NTPase"/>
</dbReference>
<evidence type="ECO:0000256" key="12">
    <source>
        <dbReference type="ARBA" id="ARBA00022967"/>
    </source>
</evidence>
<dbReference type="PROSITE" id="PS00152">
    <property type="entry name" value="ATPASE_ALPHA_BETA"/>
    <property type="match status" value="1"/>
</dbReference>
<name>A0A5E5NYK4_9BURK</name>
<keyword evidence="12" id="KW-1278">Translocase</keyword>
<dbReference type="InterPro" id="IPR020003">
    <property type="entry name" value="ATPase_a/bsu_AS"/>
</dbReference>
<keyword evidence="14" id="KW-1006">Bacterial flagellum protein export</keyword>
<dbReference type="GO" id="GO:0008564">
    <property type="term" value="F:protein-exporting ATPase activity"/>
    <property type="evidence" value="ECO:0007669"/>
    <property type="project" value="UniProtKB-EC"/>
</dbReference>
<dbReference type="SMART" id="SM00382">
    <property type="entry name" value="AAA"/>
    <property type="match status" value="1"/>
</dbReference>
<evidence type="ECO:0000256" key="9">
    <source>
        <dbReference type="ARBA" id="ARBA00022795"/>
    </source>
</evidence>
<dbReference type="InterPro" id="IPR050053">
    <property type="entry name" value="ATPase_alpha/beta_chains"/>
</dbReference>
<dbReference type="FunFam" id="3.40.50.12240:FF:000002">
    <property type="entry name" value="Flagellum-specific ATP synthase FliI"/>
    <property type="match status" value="1"/>
</dbReference>
<keyword evidence="13" id="KW-0406">Ion transport</keyword>
<dbReference type="GO" id="GO:0016887">
    <property type="term" value="F:ATP hydrolysis activity"/>
    <property type="evidence" value="ECO:0007669"/>
    <property type="project" value="InterPro"/>
</dbReference>
<evidence type="ECO:0000256" key="15">
    <source>
        <dbReference type="ARBA" id="ARBA00023310"/>
    </source>
</evidence>
<dbReference type="GO" id="GO:0005524">
    <property type="term" value="F:ATP binding"/>
    <property type="evidence" value="ECO:0007669"/>
    <property type="project" value="UniProtKB-KW"/>
</dbReference>
<dbReference type="GO" id="GO:0046933">
    <property type="term" value="F:proton-transporting ATP synthase activity, rotational mechanism"/>
    <property type="evidence" value="ECO:0007669"/>
    <property type="project" value="TreeGrafter"/>
</dbReference>
<evidence type="ECO:0000256" key="14">
    <source>
        <dbReference type="ARBA" id="ARBA00023225"/>
    </source>
</evidence>
<evidence type="ECO:0000256" key="4">
    <source>
        <dbReference type="ARBA" id="ARBA00020580"/>
    </source>
</evidence>
<keyword evidence="10" id="KW-0067">ATP-binding</keyword>
<comment type="catalytic activity">
    <reaction evidence="16">
        <text>ATP + H2O + cellular proteinSide 1 = ADP + phosphate + cellular proteinSide 2.</text>
        <dbReference type="EC" id="7.4.2.8"/>
    </reaction>
</comment>
<dbReference type="PANTHER" id="PTHR15184">
    <property type="entry name" value="ATP SYNTHASE"/>
    <property type="match status" value="1"/>
</dbReference>
<evidence type="ECO:0000256" key="2">
    <source>
        <dbReference type="ARBA" id="ARBA00008936"/>
    </source>
</evidence>
<keyword evidence="19" id="KW-0969">Cilium</keyword>
<sequence>MVNAELTPLAAHAPVLPSTENTHDEATSNTSPTPSPANDGTMPSVRLWDEIDTTQHAVQAGALQPDDHEDAPSASVADDSLASTAAKSEATGTSEVNEVNEGNGGNGANDPATTAESAAPKTTAHVALGAREIARDAHLRRWQNTLRERIAHVHAVEPTRRCGRLTRAAGLVLEAVGLRLPVGAGCLIELPVHDPSREPATAEAEVVGFGGDRLFLMPQTEVAGLLPGARVFPMEPAADGPLPSQRHNGKRLPVGEALLGRVVDAAGRPLDDFGPLGLTESASLASVPINPLGRAPIESVLDVGVRAINSLLTVGRGQRMGLFAGSGVGKSVLLGMMARFTQAEVIVVGLIGERGREVKDFIENILGPDGLARSVVVAAPADVSPLLRLQGAAYATTLAEYFRDQGKDVLLIMDSLTRYAMAQREIALAIGEPPATKGYPPSVFAKLPALVERAGNGPDGGGSITAFYTVLTEGDDQQDPIADSARAILDGHIVLSRQLAESGHYPAIDIEQSISRAMAALIDDGQFDKVRRFKQMLSRYQRNRDLINVGAYAPGSDPMLDQAIELYPRLERFLQQGMRERASYPDAVHQLHGLFH</sequence>
<keyword evidence="15" id="KW-0066">ATP synthesis</keyword>
<dbReference type="GO" id="GO:0044780">
    <property type="term" value="P:bacterial-type flagellum assembly"/>
    <property type="evidence" value="ECO:0007669"/>
    <property type="project" value="InterPro"/>
</dbReference>
<keyword evidence="8" id="KW-0375">Hydrogen ion transport</keyword>
<keyword evidence="19" id="KW-0282">Flagellum</keyword>
<evidence type="ECO:0000256" key="10">
    <source>
        <dbReference type="ARBA" id="ARBA00022840"/>
    </source>
</evidence>
<organism evidence="19 20">
    <name type="scientific">Pandoraea apista</name>
    <dbReference type="NCBI Taxonomy" id="93218"/>
    <lineage>
        <taxon>Bacteria</taxon>
        <taxon>Pseudomonadati</taxon>
        <taxon>Pseudomonadota</taxon>
        <taxon>Betaproteobacteria</taxon>
        <taxon>Burkholderiales</taxon>
        <taxon>Burkholderiaceae</taxon>
        <taxon>Pandoraea</taxon>
    </lineage>
</organism>
<accession>A0A5E5NYK4</accession>
<feature type="compositionally biased region" description="Polar residues" evidence="17">
    <location>
        <begin position="27"/>
        <end position="38"/>
    </location>
</feature>
<keyword evidence="11" id="KW-0653">Protein transport</keyword>
<dbReference type="InterPro" id="IPR020005">
    <property type="entry name" value="FliI_clade1"/>
</dbReference>
<dbReference type="AlphaFoldDB" id="A0A5E5NYK4"/>
<dbReference type="CDD" id="cd01136">
    <property type="entry name" value="ATPase_flagellum-secretory_path_III"/>
    <property type="match status" value="1"/>
</dbReference>
<dbReference type="GO" id="GO:0030254">
    <property type="term" value="P:protein secretion by the type III secretion system"/>
    <property type="evidence" value="ECO:0007669"/>
    <property type="project" value="InterPro"/>
</dbReference>
<evidence type="ECO:0000256" key="3">
    <source>
        <dbReference type="ARBA" id="ARBA00012473"/>
    </source>
</evidence>
<dbReference type="NCBIfam" id="TIGR01026">
    <property type="entry name" value="fliI_yscN"/>
    <property type="match status" value="1"/>
</dbReference>
<comment type="subcellular location">
    <subcellularLocation>
        <location evidence="1">Cytoplasm</location>
    </subcellularLocation>
</comment>
<dbReference type="SUPFAM" id="SSF52540">
    <property type="entry name" value="P-loop containing nucleoside triphosphate hydrolases"/>
    <property type="match status" value="1"/>
</dbReference>
<evidence type="ECO:0000256" key="6">
    <source>
        <dbReference type="ARBA" id="ARBA00022490"/>
    </source>
</evidence>
<dbReference type="Pfam" id="PF00006">
    <property type="entry name" value="ATP-synt_ab"/>
    <property type="match status" value="1"/>
</dbReference>